<evidence type="ECO:0000313" key="10">
    <source>
        <dbReference type="Proteomes" id="UP000051213"/>
    </source>
</evidence>
<dbReference type="PANTHER" id="PTHR47870:SF1">
    <property type="entry name" value="CYTOCHROME C-TYPE BIOGENESIS PROTEIN CCMH"/>
    <property type="match status" value="1"/>
</dbReference>
<protein>
    <recommendedName>
        <fullName evidence="7">Cytochrome c-type biogenesis protein</fullName>
    </recommendedName>
</protein>
<gene>
    <name evidence="9" type="ORF">ABS24_02480</name>
</gene>
<keyword evidence="6 7" id="KW-0408">Iron</keyword>
<organism evidence="9 10">
    <name type="scientific">SAR92 bacterium BACL26 MAG-121220-bin70</name>
    <dbReference type="NCBI Taxonomy" id="1655626"/>
    <lineage>
        <taxon>Bacteria</taxon>
        <taxon>Pseudomonadati</taxon>
        <taxon>Pseudomonadota</taxon>
        <taxon>Gammaproteobacteria</taxon>
        <taxon>Cellvibrionales</taxon>
        <taxon>Porticoccaceae</taxon>
        <taxon>SAR92 clade</taxon>
    </lineage>
</organism>
<proteinExistence type="inferred from homology"/>
<comment type="function">
    <text evidence="7">Possible subunit of a heme lyase.</text>
</comment>
<dbReference type="EMBL" id="LICA01000265">
    <property type="protein sequence ID" value="KRO93361.1"/>
    <property type="molecule type" value="Genomic_DNA"/>
</dbReference>
<dbReference type="Gene3D" id="1.10.8.640">
    <property type="entry name" value="Cytochrome C biogenesis protein"/>
    <property type="match status" value="1"/>
</dbReference>
<keyword evidence="7" id="KW-0812">Transmembrane</keyword>
<accession>A0A0R2U1T2</accession>
<evidence type="ECO:0000256" key="5">
    <source>
        <dbReference type="ARBA" id="ARBA00022748"/>
    </source>
</evidence>
<keyword evidence="7" id="KW-1133">Transmembrane helix</keyword>
<evidence type="ECO:0000256" key="1">
    <source>
        <dbReference type="ARBA" id="ARBA00010342"/>
    </source>
</evidence>
<evidence type="ECO:0000256" key="4">
    <source>
        <dbReference type="ARBA" id="ARBA00022729"/>
    </source>
</evidence>
<dbReference type="Proteomes" id="UP000051213">
    <property type="component" value="Unassembled WGS sequence"/>
</dbReference>
<evidence type="ECO:0000256" key="2">
    <source>
        <dbReference type="ARBA" id="ARBA00022617"/>
    </source>
</evidence>
<keyword evidence="7" id="KW-0472">Membrane</keyword>
<keyword evidence="3 7" id="KW-0479">Metal-binding</keyword>
<dbReference type="GO" id="GO:0005886">
    <property type="term" value="C:plasma membrane"/>
    <property type="evidence" value="ECO:0007669"/>
    <property type="project" value="TreeGrafter"/>
</dbReference>
<dbReference type="GO" id="GO:0017004">
    <property type="term" value="P:cytochrome complex assembly"/>
    <property type="evidence" value="ECO:0007669"/>
    <property type="project" value="UniProtKB-KW"/>
</dbReference>
<keyword evidence="2 7" id="KW-0349">Heme</keyword>
<reference evidence="9 10" key="1">
    <citation type="submission" date="2015-10" db="EMBL/GenBank/DDBJ databases">
        <title>Metagenome-Assembled Genomes uncover a global brackish microbiome.</title>
        <authorList>
            <person name="Hugerth L.W."/>
            <person name="Larsson J."/>
            <person name="Alneberg J."/>
            <person name="Lindh M.V."/>
            <person name="Legrand C."/>
            <person name="Pinhassi J."/>
            <person name="Andersson A.F."/>
        </authorList>
    </citation>
    <scope>NUCLEOTIDE SEQUENCE [LARGE SCALE GENOMIC DNA]</scope>
    <source>
        <strain evidence="9">BACL26 MAG-121220-bin70</strain>
    </source>
</reference>
<comment type="similarity">
    <text evidence="1 7">Belongs to the CcmH/CycL/Ccl2/NrfF family.</text>
</comment>
<feature type="transmembrane region" description="Helical" evidence="7">
    <location>
        <begin position="104"/>
        <end position="122"/>
    </location>
</feature>
<dbReference type="PANTHER" id="PTHR47870">
    <property type="entry name" value="CYTOCHROME C-TYPE BIOGENESIS PROTEIN CCMH"/>
    <property type="match status" value="1"/>
</dbReference>
<feature type="domain" description="CcmH/CycL/Ccl2/NrfF N-terminal" evidence="8">
    <location>
        <begin position="10"/>
        <end position="150"/>
    </location>
</feature>
<evidence type="ECO:0000313" key="9">
    <source>
        <dbReference type="EMBL" id="KRO93361.1"/>
    </source>
</evidence>
<evidence type="ECO:0000256" key="3">
    <source>
        <dbReference type="ARBA" id="ARBA00022723"/>
    </source>
</evidence>
<dbReference type="GO" id="GO:0046872">
    <property type="term" value="F:metal ion binding"/>
    <property type="evidence" value="ECO:0007669"/>
    <property type="project" value="UniProtKB-KW"/>
</dbReference>
<evidence type="ECO:0000256" key="7">
    <source>
        <dbReference type="RuleBase" id="RU364112"/>
    </source>
</evidence>
<dbReference type="InterPro" id="IPR005616">
    <property type="entry name" value="CcmH/CycL/Ccl2/NrfF_N"/>
</dbReference>
<keyword evidence="5" id="KW-0201">Cytochrome c-type biogenesis</keyword>
<sequence length="157" mass="17840">MRLRLPIGFILLLAATALLGSENLVQFSDESLRARYQVLITELRCPKCQNQNLADSDSPISGDLREEVQRMLEQQLTDSEIKDYLTSRYSEFILYRPDVNKTTYLLWGSPVVILLIGLIAALRLSRRNTAQVVCSGRTEIDHETRLAELLKSGEDDK</sequence>
<name>A0A0R2U1T2_9GAMM</name>
<comment type="caution">
    <text evidence="9">The sequence shown here is derived from an EMBL/GenBank/DDBJ whole genome shotgun (WGS) entry which is preliminary data.</text>
</comment>
<dbReference type="InterPro" id="IPR051263">
    <property type="entry name" value="C-type_cytochrome_biogenesis"/>
</dbReference>
<evidence type="ECO:0000256" key="6">
    <source>
        <dbReference type="ARBA" id="ARBA00023004"/>
    </source>
</evidence>
<evidence type="ECO:0000259" key="8">
    <source>
        <dbReference type="Pfam" id="PF03918"/>
    </source>
</evidence>
<dbReference type="CDD" id="cd16378">
    <property type="entry name" value="CcmH_N"/>
    <property type="match status" value="1"/>
</dbReference>
<dbReference type="InterPro" id="IPR038297">
    <property type="entry name" value="CcmH/CycL/NrfF/Ccl2_sf"/>
</dbReference>
<dbReference type="Pfam" id="PF03918">
    <property type="entry name" value="CcmH"/>
    <property type="match status" value="1"/>
</dbReference>
<keyword evidence="4 7" id="KW-0732">Signal</keyword>
<dbReference type="AlphaFoldDB" id="A0A0R2U1T2"/>